<name>A0A1J7JM89_9PEZI</name>
<keyword evidence="1" id="KW-0732">Signal</keyword>
<organism evidence="2 3">
    <name type="scientific">Coniochaeta ligniaria NRRL 30616</name>
    <dbReference type="NCBI Taxonomy" id="1408157"/>
    <lineage>
        <taxon>Eukaryota</taxon>
        <taxon>Fungi</taxon>
        <taxon>Dikarya</taxon>
        <taxon>Ascomycota</taxon>
        <taxon>Pezizomycotina</taxon>
        <taxon>Sordariomycetes</taxon>
        <taxon>Sordariomycetidae</taxon>
        <taxon>Coniochaetales</taxon>
        <taxon>Coniochaetaceae</taxon>
        <taxon>Coniochaeta</taxon>
    </lineage>
</organism>
<dbReference type="OrthoDB" id="10326266at2759"/>
<dbReference type="EMBL" id="KV875093">
    <property type="protein sequence ID" value="OIW34521.1"/>
    <property type="molecule type" value="Genomic_DNA"/>
</dbReference>
<keyword evidence="3" id="KW-1185">Reference proteome</keyword>
<dbReference type="InParanoid" id="A0A1J7JM89"/>
<feature type="signal peptide" evidence="1">
    <location>
        <begin position="1"/>
        <end position="18"/>
    </location>
</feature>
<gene>
    <name evidence="2" type="ORF">CONLIGDRAFT_665265</name>
</gene>
<accession>A0A1J7JM89</accession>
<dbReference type="Proteomes" id="UP000182658">
    <property type="component" value="Unassembled WGS sequence"/>
</dbReference>
<evidence type="ECO:0000256" key="1">
    <source>
        <dbReference type="SAM" id="SignalP"/>
    </source>
</evidence>
<protein>
    <submittedName>
        <fullName evidence="2">Uncharacterized protein</fullName>
    </submittedName>
</protein>
<proteinExistence type="predicted"/>
<evidence type="ECO:0000313" key="3">
    <source>
        <dbReference type="Proteomes" id="UP000182658"/>
    </source>
</evidence>
<dbReference type="AlphaFoldDB" id="A0A1J7JM89"/>
<evidence type="ECO:0000313" key="2">
    <source>
        <dbReference type="EMBL" id="OIW34521.1"/>
    </source>
</evidence>
<feature type="chain" id="PRO_5012250231" evidence="1">
    <location>
        <begin position="19"/>
        <end position="248"/>
    </location>
</feature>
<reference evidence="2 3" key="1">
    <citation type="submission" date="2016-10" db="EMBL/GenBank/DDBJ databases">
        <title>Draft genome sequence of Coniochaeta ligniaria NRRL30616, a lignocellulolytic fungus for bioabatement of inhibitors in plant biomass hydrolysates.</title>
        <authorList>
            <consortium name="DOE Joint Genome Institute"/>
            <person name="Jimenez D.J."/>
            <person name="Hector R.E."/>
            <person name="Riley R."/>
            <person name="Sun H."/>
            <person name="Grigoriev I.V."/>
            <person name="Van Elsas J.D."/>
            <person name="Nichols N.N."/>
        </authorList>
    </citation>
    <scope>NUCLEOTIDE SEQUENCE [LARGE SCALE GENOMIC DNA]</scope>
    <source>
        <strain evidence="2 3">NRRL 30616</strain>
    </source>
</reference>
<sequence length="248" mass="26315">MRAPTFFILAALAASASAGVTSMDYGLAARQDDGVAGTIRITEVLESLYLETGPLAWQNVTGGGQLLTIPTELYEEHEAQALAKRGLVARSAAPATPGHALVARDSRGTVSGGTNGHRAEWFCYGSGTWAYDSVVTLGASSACGAFNLGIGSGVTQIYRAWTQQSEVNNQPGPDMNVYFKYTGFGILFLAQSECNAILSHLINGYCQGSYRDFHGGFFDVFQNPASSSSTGDKVYSLHADPQNEKCTC</sequence>